<feature type="region of interest" description="Disordered" evidence="1">
    <location>
        <begin position="629"/>
        <end position="691"/>
    </location>
</feature>
<dbReference type="SUPFAM" id="SSF54001">
    <property type="entry name" value="Cysteine proteinases"/>
    <property type="match status" value="1"/>
</dbReference>
<reference evidence="5" key="1">
    <citation type="submission" date="2017-11" db="EMBL/GenBank/DDBJ databases">
        <title>Complete Genome Sequence of Kyrpidia sp. Strain EA-1, a thermophilic, hydrogen-oxidizing Bacterium, isolated from the Azores.</title>
        <authorList>
            <person name="Reiner J.E."/>
            <person name="Lapp C.J."/>
            <person name="Bunk B."/>
            <person name="Gescher J."/>
        </authorList>
    </citation>
    <scope>NUCLEOTIDE SEQUENCE [LARGE SCALE GENOMIC DNA]</scope>
    <source>
        <strain evidence="5">EA-1</strain>
    </source>
</reference>
<evidence type="ECO:0000259" key="3">
    <source>
        <dbReference type="SMART" id="SM00460"/>
    </source>
</evidence>
<dbReference type="PANTHER" id="PTHR42736">
    <property type="entry name" value="PROTEIN-GLUTAMINE GAMMA-GLUTAMYLTRANSFERASE"/>
    <property type="match status" value="1"/>
</dbReference>
<organism evidence="4 5">
    <name type="scientific">Kyrpidia spormannii</name>
    <dbReference type="NCBI Taxonomy" id="2055160"/>
    <lineage>
        <taxon>Bacteria</taxon>
        <taxon>Bacillati</taxon>
        <taxon>Bacillota</taxon>
        <taxon>Bacilli</taxon>
        <taxon>Bacillales</taxon>
        <taxon>Alicyclobacillaceae</taxon>
        <taxon>Kyrpidia</taxon>
    </lineage>
</organism>
<evidence type="ECO:0000256" key="2">
    <source>
        <dbReference type="SAM" id="Phobius"/>
    </source>
</evidence>
<evidence type="ECO:0000256" key="1">
    <source>
        <dbReference type="SAM" id="MobiDB-lite"/>
    </source>
</evidence>
<feature type="region of interest" description="Disordered" evidence="1">
    <location>
        <begin position="812"/>
        <end position="854"/>
    </location>
</feature>
<feature type="transmembrane region" description="Helical" evidence="2">
    <location>
        <begin position="64"/>
        <end position="82"/>
    </location>
</feature>
<dbReference type="Pfam" id="PF01841">
    <property type="entry name" value="Transglut_core"/>
    <property type="match status" value="1"/>
</dbReference>
<dbReference type="EMBL" id="CP024955">
    <property type="protein sequence ID" value="ATY83780.1"/>
    <property type="molecule type" value="Genomic_DNA"/>
</dbReference>
<feature type="transmembrane region" description="Helical" evidence="2">
    <location>
        <begin position="199"/>
        <end position="217"/>
    </location>
</feature>
<dbReference type="PANTHER" id="PTHR42736:SF1">
    <property type="entry name" value="PROTEIN-GLUTAMINE GAMMA-GLUTAMYLTRANSFERASE"/>
    <property type="match status" value="1"/>
</dbReference>
<sequence length="889" mass="92988">MIGKGAMGDGQAGTVRREAGTMRREGTAARLPKGAARKPWAVHILAFLWMAWVAAAVAKAGGDPWPWLWGFYVVGVYILVVTVRLRWRLPLLVLLAGFLWWAGSWGAPGPGVLSGGVGAPGMALDGAAVGRTGWPVAGSVGAPGDGGQASTVAAGAPASGSGSEQPVSWWGTTVDQLVRVVGAALDGRWTDLMVNAQGPLGRGAAVLLCGLTTWVFARSVERGLIWTWLLAGEMVLALTDSFFVSQAVPLVGTVILGILLAATARGLWWGQGKSCPKRALAAGLALSVTAGGVGLLVPKEPPAWPDPLLLLTGRSSAPLKKIGYGENDLELGGSFVQDSTVAFTVIAPEATYYRGETRDVYTGHGWAASPSSADNRVFQALLQGGRLPWPADGTLYGVSTRTIRQSITVQNGPLPVVVAAYPLTRVVSVALNHEGAFRTDPAGAWMSFGNLVPGDRYTVESSVPVSVPEGAKQALPADPAGLPPTVRADLQLPPDVPARVVDLARRITAGQPSVYGKAQALIQYLKSHYQYETQQIPVPRPGQDFVDQFLFESKVGYCDHFSTAMAVMARSVGLPTRWVKGFAPGRPVQTLDSGNKLYAVRNADAHSWVEVWIPGYGWMPFDPTPSVVSGAPGNSGALEPGGSNGQDSVQGSGATGGSASPQNPSRGTPAPPSVSGSVNGPGSGNPSGAGTDSGLLHHVGLGGAPGRILLGTGVGVLVILAAGTAVIFVLRRPGWTFRRVPPETRQLFATPPPQDAGDAVERLQDWYVRRGHPLTRDTTVRDIVQTLAWEVPQAAGSVGRLLAALESALYGQGPEGPAEESKGRTKPVTERVAPNRAPGAVQPGPDGGAPDGQRLGAVSLAWREIARVVGESQLRGRWRRFRRTPSPPM</sequence>
<feature type="compositionally biased region" description="Low complexity" evidence="1">
    <location>
        <begin position="148"/>
        <end position="163"/>
    </location>
</feature>
<feature type="domain" description="Transglutaminase-like" evidence="3">
    <location>
        <begin position="550"/>
        <end position="625"/>
    </location>
</feature>
<feature type="transmembrane region" description="Helical" evidence="2">
    <location>
        <begin position="250"/>
        <end position="268"/>
    </location>
</feature>
<keyword evidence="5" id="KW-1185">Reference proteome</keyword>
<dbReference type="InterPro" id="IPR052901">
    <property type="entry name" value="Bact_TGase-like"/>
</dbReference>
<dbReference type="AlphaFoldDB" id="A0A2K8N5D5"/>
<accession>A0A2K8N5D5</accession>
<feature type="transmembrane region" description="Helical" evidence="2">
    <location>
        <begin position="89"/>
        <end position="107"/>
    </location>
</feature>
<feature type="transmembrane region" description="Helical" evidence="2">
    <location>
        <begin position="280"/>
        <end position="297"/>
    </location>
</feature>
<dbReference type="OrthoDB" id="9804872at2"/>
<feature type="region of interest" description="Disordered" evidence="1">
    <location>
        <begin position="143"/>
        <end position="166"/>
    </location>
</feature>
<keyword evidence="2" id="KW-1133">Transmembrane helix</keyword>
<gene>
    <name evidence="4" type="ORF">CVV65_01280</name>
</gene>
<feature type="transmembrane region" description="Helical" evidence="2">
    <location>
        <begin position="40"/>
        <end position="58"/>
    </location>
</feature>
<feature type="transmembrane region" description="Helical" evidence="2">
    <location>
        <begin position="224"/>
        <end position="244"/>
    </location>
</feature>
<evidence type="ECO:0000313" key="5">
    <source>
        <dbReference type="Proteomes" id="UP000231932"/>
    </source>
</evidence>
<keyword evidence="2" id="KW-0472">Membrane</keyword>
<protein>
    <recommendedName>
        <fullName evidence="3">Transglutaminase-like domain-containing protein</fullName>
    </recommendedName>
</protein>
<proteinExistence type="predicted"/>
<dbReference type="SMART" id="SM00460">
    <property type="entry name" value="TGc"/>
    <property type="match status" value="1"/>
</dbReference>
<keyword evidence="2" id="KW-0812">Transmembrane</keyword>
<name>A0A2K8N5D5_9BACL</name>
<dbReference type="RefSeq" id="WP_100666619.1">
    <property type="nucleotide sequence ID" value="NZ_CP024955.1"/>
</dbReference>
<evidence type="ECO:0000313" key="4">
    <source>
        <dbReference type="EMBL" id="ATY83780.1"/>
    </source>
</evidence>
<feature type="compositionally biased region" description="Basic and acidic residues" evidence="1">
    <location>
        <begin position="819"/>
        <end position="829"/>
    </location>
</feature>
<dbReference type="KEGG" id="kyr:CVV65_01280"/>
<dbReference type="InterPro" id="IPR002931">
    <property type="entry name" value="Transglutaminase-like"/>
</dbReference>
<dbReference type="InterPro" id="IPR038765">
    <property type="entry name" value="Papain-like_cys_pep_sf"/>
</dbReference>
<dbReference type="Proteomes" id="UP000231932">
    <property type="component" value="Chromosome"/>
</dbReference>
<feature type="compositionally biased region" description="Polar residues" evidence="1">
    <location>
        <begin position="645"/>
        <end position="666"/>
    </location>
</feature>
<feature type="transmembrane region" description="Helical" evidence="2">
    <location>
        <begin position="708"/>
        <end position="730"/>
    </location>
</feature>
<dbReference type="Gene3D" id="3.10.620.30">
    <property type="match status" value="1"/>
</dbReference>